<dbReference type="InterPro" id="IPR000387">
    <property type="entry name" value="Tyr_Pase_dom"/>
</dbReference>
<keyword evidence="4" id="KW-1185">Reference proteome</keyword>
<gene>
    <name evidence="3" type="ORF">G3M48_003911</name>
</gene>
<sequence>MALARFAMITVSCLLFLFLYSSTCVAIPVYEEIGNPKGNANTAAQKGGLYRFSKVDGLAPDEILFRSSAPHYVNDDKNQEITPETIEAFKEYGITHVINANGEAGSRAYKNALEAAGIKYTPIPTKDFAAPTQKALNKAWDGFASNKAGATLIHCGYGDGRTGVVVTSIQMRSEHQRGILRRWGRADYRRNRVEDENAMGGSTGQAEALNKFQDDLRKEGRTADGERCILSRKRADCFRITPSKEEGTSPEKGEPIADLEKDVAEIDEVKITELVESVSEREFEELLAKRGLVDIVKKKWSLDNFRDFRTKRLGYKPLTEAAVKSGSRALQKLKVSKGGLSAIGIGLWIVGTAQAATSDTATDWDKAAAALGIVPFVGCGASVIADAEKGESDWVDTALCVTADALLLSPAAPIGILLHIHRFLFRLSQPEEIPKFEHIQAVRDAAWTSVLNEKVYTRLYSDESFRARLKGAFLFTDVAVLSRAARRISLTSPEVLSAMEGSPSDADKAEIQSLSESAANEIREGISNETIRTQRQLLVHLPDQLVTSAEPYAKSLAEQFNKEFAAELASNKLASKYTRYYGGTLPKIVPPTNNLQQVKDKLKSMADRFSPVRLPNRFDIAYIIGQSKGLQEVDPLILSPRDFLQTQEPDLRESDRDSLLLFHTLEISRLLSGEKTEDELDGYWPSAGNATNLFPLQILVAVQYGKIFEEVKMKYPQKEQDEFNNSPSLPHAKGLLDELQSPPYLSLSLGLGEEAINNLPRDPRYETYNGLFRDEEFVQSMLRRAIQLQADKGHPPADD</sequence>
<keyword evidence="1" id="KW-0732">Signal</keyword>
<dbReference type="EMBL" id="JAAHCF010000254">
    <property type="protein sequence ID" value="KAK8145858.1"/>
    <property type="molecule type" value="Genomic_DNA"/>
</dbReference>
<dbReference type="InterPro" id="IPR016130">
    <property type="entry name" value="Tyr_Pase_AS"/>
</dbReference>
<evidence type="ECO:0000313" key="3">
    <source>
        <dbReference type="EMBL" id="KAK8145858.1"/>
    </source>
</evidence>
<dbReference type="PROSITE" id="PS50056">
    <property type="entry name" value="TYR_PHOSPHATASE_2"/>
    <property type="match status" value="1"/>
</dbReference>
<dbReference type="PROSITE" id="PS00383">
    <property type="entry name" value="TYR_PHOSPHATASE_1"/>
    <property type="match status" value="1"/>
</dbReference>
<proteinExistence type="predicted"/>
<dbReference type="Pfam" id="PF22785">
    <property type="entry name" value="Tc-R-P"/>
    <property type="match status" value="1"/>
</dbReference>
<dbReference type="SUPFAM" id="SSF52799">
    <property type="entry name" value="(Phosphotyrosine protein) phosphatases II"/>
    <property type="match status" value="1"/>
</dbReference>
<protein>
    <recommendedName>
        <fullName evidence="2">Tyrosine specific protein phosphatases domain-containing protein</fullName>
    </recommendedName>
</protein>
<accession>A0AAW0RV39</accession>
<evidence type="ECO:0000256" key="1">
    <source>
        <dbReference type="SAM" id="SignalP"/>
    </source>
</evidence>
<dbReference type="Gene3D" id="1.10.490.40">
    <property type="entry name" value="Diphtheria toxin, translocation domain"/>
    <property type="match status" value="1"/>
</dbReference>
<evidence type="ECO:0000259" key="2">
    <source>
        <dbReference type="PROSITE" id="PS50056"/>
    </source>
</evidence>
<dbReference type="Proteomes" id="UP001397290">
    <property type="component" value="Unassembled WGS sequence"/>
</dbReference>
<feature type="signal peptide" evidence="1">
    <location>
        <begin position="1"/>
        <end position="26"/>
    </location>
</feature>
<name>A0AAW0RV39_9HYPO</name>
<feature type="domain" description="Tyrosine specific protein phosphatases" evidence="2">
    <location>
        <begin position="126"/>
        <end position="166"/>
    </location>
</feature>
<comment type="caution">
    <text evidence="3">The sequence shown here is derived from an EMBL/GenBank/DDBJ whole genome shotgun (WGS) entry which is preliminary data.</text>
</comment>
<reference evidence="3 4" key="1">
    <citation type="submission" date="2020-02" db="EMBL/GenBank/DDBJ databases">
        <title>Comparative genomics of the hypocrealean fungal genus Beauvera.</title>
        <authorList>
            <person name="Showalter D.N."/>
            <person name="Bushley K.E."/>
            <person name="Rehner S.A."/>
        </authorList>
    </citation>
    <scope>NUCLEOTIDE SEQUENCE [LARGE SCALE GENOMIC DNA]</scope>
    <source>
        <strain evidence="3 4">ARSEF4384</strain>
    </source>
</reference>
<feature type="chain" id="PRO_5043463396" description="Tyrosine specific protein phosphatases domain-containing protein" evidence="1">
    <location>
        <begin position="27"/>
        <end position="799"/>
    </location>
</feature>
<organism evidence="3 4">
    <name type="scientific">Beauveria asiatica</name>
    <dbReference type="NCBI Taxonomy" id="1069075"/>
    <lineage>
        <taxon>Eukaryota</taxon>
        <taxon>Fungi</taxon>
        <taxon>Dikarya</taxon>
        <taxon>Ascomycota</taxon>
        <taxon>Pezizomycotina</taxon>
        <taxon>Sordariomycetes</taxon>
        <taxon>Hypocreomycetidae</taxon>
        <taxon>Hypocreales</taxon>
        <taxon>Cordycipitaceae</taxon>
        <taxon>Beauveria</taxon>
    </lineage>
</organism>
<dbReference type="Gene3D" id="3.90.190.10">
    <property type="entry name" value="Protein tyrosine phosphatase superfamily"/>
    <property type="match status" value="1"/>
</dbReference>
<dbReference type="AlphaFoldDB" id="A0AAW0RV39"/>
<dbReference type="InterPro" id="IPR029021">
    <property type="entry name" value="Prot-tyrosine_phosphatase-like"/>
</dbReference>
<evidence type="ECO:0000313" key="4">
    <source>
        <dbReference type="Proteomes" id="UP001397290"/>
    </source>
</evidence>